<feature type="compositionally biased region" description="Acidic residues" evidence="1">
    <location>
        <begin position="395"/>
        <end position="405"/>
    </location>
</feature>
<evidence type="ECO:0000256" key="1">
    <source>
        <dbReference type="SAM" id="MobiDB-lite"/>
    </source>
</evidence>
<protein>
    <submittedName>
        <fullName evidence="2">ARAD1D19470p</fullName>
    </submittedName>
</protein>
<feature type="region of interest" description="Disordered" evidence="1">
    <location>
        <begin position="380"/>
        <end position="429"/>
    </location>
</feature>
<gene>
    <name evidence="2" type="ORF">GNLVRS02_ARAD1D19470g</name>
</gene>
<reference evidence="2" key="2">
    <citation type="submission" date="2014-06" db="EMBL/GenBank/DDBJ databases">
        <title>The complete genome of Blastobotrys (Arxula) adeninivorans LS3 - a yeast of biotechnological interest.</title>
        <authorList>
            <person name="Kunze G."/>
            <person name="Gaillardin C."/>
            <person name="Czernicka M."/>
            <person name="Durrens P."/>
            <person name="Martin T."/>
            <person name="Boer E."/>
            <person name="Gabaldon T."/>
            <person name="Cruz J."/>
            <person name="Talla E."/>
            <person name="Marck C."/>
            <person name="Goffeau A."/>
            <person name="Barbe V."/>
            <person name="Baret P."/>
            <person name="Baronian K."/>
            <person name="Beier S."/>
            <person name="Bleykasten C."/>
            <person name="Bode R."/>
            <person name="Casaregola S."/>
            <person name="Despons L."/>
            <person name="Fairhead C."/>
            <person name="Giersberg M."/>
            <person name="Gierski P."/>
            <person name="Hahnel U."/>
            <person name="Hartmann A."/>
            <person name="Jankowska D."/>
            <person name="Jubin C."/>
            <person name="Jung P."/>
            <person name="Lafontaine I."/>
            <person name="Leh-Louis V."/>
            <person name="Lemaire M."/>
            <person name="Marcet-Houben M."/>
            <person name="Mascher M."/>
            <person name="Morel G."/>
            <person name="Richard G.-F."/>
            <person name="Riechen J."/>
            <person name="Sacerdot C."/>
            <person name="Sarkar A."/>
            <person name="Savel G."/>
            <person name="Schacherer J."/>
            <person name="Sherman D."/>
            <person name="Straub M.-L."/>
            <person name="Stein N."/>
            <person name="Thierry A."/>
            <person name="Trautwein-Schult A."/>
            <person name="Westhof E."/>
            <person name="Worch S."/>
            <person name="Dujon B."/>
            <person name="Souciet J.-L."/>
            <person name="Wincker P."/>
            <person name="Scholz U."/>
            <person name="Neuveglise N."/>
        </authorList>
    </citation>
    <scope>NUCLEOTIDE SEQUENCE</scope>
    <source>
        <strain evidence="2">LS3</strain>
    </source>
</reference>
<reference evidence="2" key="1">
    <citation type="submission" date="2014-02" db="EMBL/GenBank/DDBJ databases">
        <authorList>
            <person name="Genoscope - CEA"/>
        </authorList>
    </citation>
    <scope>NUCLEOTIDE SEQUENCE</scope>
    <source>
        <strain evidence="2">LS3</strain>
    </source>
</reference>
<dbReference type="AlphaFoldDB" id="A0A060TF22"/>
<evidence type="ECO:0000313" key="2">
    <source>
        <dbReference type="EMBL" id="CDP37786.1"/>
    </source>
</evidence>
<proteinExistence type="predicted"/>
<sequence length="429" mass="48042">MYSYAFVLGLSIGYVLHRCKPNPSGLEDAFEDFTLAIQQTCPSQSRTTLVLTTIITLACFYSVLSIRRAAQSRVHALTQSVEKLSLALTYLDDQVMDLKKSIDGRERMIQGAVDQLRNDTSRESENFCQAVKLRFDDVWTHLFQVSDRLSRIPQLAQPMYDFYPPPMTQLQSKNSDVYKPNFTRHKRSNILRTEHGVYDIGTREGHQRWMESIRKLLNKEPASHSPKDTNYKNPFAIGTDGSHGPNTGPNTNNTIVGTTVGTTVGTNVGSNGPQIQVQEKTSFSYTHGTQLGAKLEAIPSSASTSAQPGDERPPVQLTSSEIRAKLEEGERKQYRRLFIPGRGWMSTKRLQEEARMLELAECANKTANKNAIENVYLTGTTDVSNEANEDRKDNEDNDKGEDDENKNEGVNANANENDNERKAKPITST</sequence>
<name>A0A060TF22_BLAAD</name>
<dbReference type="EMBL" id="HG937694">
    <property type="protein sequence ID" value="CDP37786.1"/>
    <property type="molecule type" value="Genomic_DNA"/>
</dbReference>
<organism evidence="2">
    <name type="scientific">Blastobotrys adeninivorans</name>
    <name type="common">Yeast</name>
    <name type="synonym">Arxula adeninivorans</name>
    <dbReference type="NCBI Taxonomy" id="409370"/>
    <lineage>
        <taxon>Eukaryota</taxon>
        <taxon>Fungi</taxon>
        <taxon>Dikarya</taxon>
        <taxon>Ascomycota</taxon>
        <taxon>Saccharomycotina</taxon>
        <taxon>Dipodascomycetes</taxon>
        <taxon>Dipodascales</taxon>
        <taxon>Trichomonascaceae</taxon>
        <taxon>Blastobotrys</taxon>
    </lineage>
</organism>
<feature type="region of interest" description="Disordered" evidence="1">
    <location>
        <begin position="299"/>
        <end position="318"/>
    </location>
</feature>
<accession>A0A060TF22</accession>